<dbReference type="SMART" id="SM00173">
    <property type="entry name" value="RAS"/>
    <property type="match status" value="1"/>
</dbReference>
<dbReference type="Gene3D" id="3.40.50.300">
    <property type="entry name" value="P-loop containing nucleotide triphosphate hydrolases"/>
    <property type="match status" value="1"/>
</dbReference>
<accession>A0A0F9N714</accession>
<sequence>MKKYIFKILVSGEGGAGKTSLLQRYVDDKFDESNVLTVGVDFFTKEMAFDNVECLFQLWDLGGQKRFRNLLNNFVMGARGALLLFDLTHMPNVNDILEWVNIARIHDMNLPILLVGTKLDLDEYIAVDDDSALHLKNTFNMVDYIKTSSKTGYNVEKVFKKMGKTLIDVN</sequence>
<dbReference type="GO" id="GO:0005525">
    <property type="term" value="F:GTP binding"/>
    <property type="evidence" value="ECO:0007669"/>
    <property type="project" value="InterPro"/>
</dbReference>
<dbReference type="InterPro" id="IPR027417">
    <property type="entry name" value="P-loop_NTPase"/>
</dbReference>
<dbReference type="PANTHER" id="PTHR47978">
    <property type="match status" value="1"/>
</dbReference>
<protein>
    <recommendedName>
        <fullName evidence="3">GTP-binding protein</fullName>
    </recommendedName>
</protein>
<evidence type="ECO:0000256" key="1">
    <source>
        <dbReference type="ARBA" id="ARBA00022741"/>
    </source>
</evidence>
<name>A0A0F9N714_9ZZZZ</name>
<organism evidence="2">
    <name type="scientific">marine sediment metagenome</name>
    <dbReference type="NCBI Taxonomy" id="412755"/>
    <lineage>
        <taxon>unclassified sequences</taxon>
        <taxon>metagenomes</taxon>
        <taxon>ecological metagenomes</taxon>
    </lineage>
</organism>
<dbReference type="Pfam" id="PF00071">
    <property type="entry name" value="Ras"/>
    <property type="match status" value="1"/>
</dbReference>
<dbReference type="AlphaFoldDB" id="A0A0F9N714"/>
<dbReference type="CDD" id="cd00154">
    <property type="entry name" value="Rab"/>
    <property type="match status" value="1"/>
</dbReference>
<dbReference type="FunFam" id="3.40.50.300:FF:001447">
    <property type="entry name" value="Ras-related protein Rab-1B"/>
    <property type="match status" value="1"/>
</dbReference>
<reference evidence="2" key="1">
    <citation type="journal article" date="2015" name="Nature">
        <title>Complex archaea that bridge the gap between prokaryotes and eukaryotes.</title>
        <authorList>
            <person name="Spang A."/>
            <person name="Saw J.H."/>
            <person name="Jorgensen S.L."/>
            <person name="Zaremba-Niedzwiedzka K."/>
            <person name="Martijn J."/>
            <person name="Lind A.E."/>
            <person name="van Eijk R."/>
            <person name="Schleper C."/>
            <person name="Guy L."/>
            <person name="Ettema T.J."/>
        </authorList>
    </citation>
    <scope>NUCLEOTIDE SEQUENCE</scope>
</reference>
<dbReference type="SMART" id="SM00175">
    <property type="entry name" value="RAB"/>
    <property type="match status" value="1"/>
</dbReference>
<dbReference type="NCBIfam" id="TIGR00231">
    <property type="entry name" value="small_GTP"/>
    <property type="match status" value="1"/>
</dbReference>
<comment type="caution">
    <text evidence="2">The sequence shown here is derived from an EMBL/GenBank/DDBJ whole genome shotgun (WGS) entry which is preliminary data.</text>
</comment>
<dbReference type="EMBL" id="LAZR01007551">
    <property type="protein sequence ID" value="KKM84545.1"/>
    <property type="molecule type" value="Genomic_DNA"/>
</dbReference>
<keyword evidence="1" id="KW-0547">Nucleotide-binding</keyword>
<dbReference type="GO" id="GO:0003924">
    <property type="term" value="F:GTPase activity"/>
    <property type="evidence" value="ECO:0007669"/>
    <property type="project" value="InterPro"/>
</dbReference>
<evidence type="ECO:0008006" key="3">
    <source>
        <dbReference type="Google" id="ProtNLM"/>
    </source>
</evidence>
<dbReference type="PROSITE" id="PS51419">
    <property type="entry name" value="RAB"/>
    <property type="match status" value="1"/>
</dbReference>
<dbReference type="PROSITE" id="PS51421">
    <property type="entry name" value="RAS"/>
    <property type="match status" value="1"/>
</dbReference>
<dbReference type="PRINTS" id="PR00449">
    <property type="entry name" value="RASTRNSFRMNG"/>
</dbReference>
<dbReference type="InterPro" id="IPR005225">
    <property type="entry name" value="Small_GTP-bd"/>
</dbReference>
<dbReference type="SUPFAM" id="SSF52540">
    <property type="entry name" value="P-loop containing nucleoside triphosphate hydrolases"/>
    <property type="match status" value="1"/>
</dbReference>
<evidence type="ECO:0000313" key="2">
    <source>
        <dbReference type="EMBL" id="KKM84545.1"/>
    </source>
</evidence>
<dbReference type="InterPro" id="IPR001806">
    <property type="entry name" value="Small_GTPase"/>
</dbReference>
<gene>
    <name evidence="2" type="ORF">LCGC14_1298100</name>
</gene>
<dbReference type="SMART" id="SM00174">
    <property type="entry name" value="RHO"/>
    <property type="match status" value="1"/>
</dbReference>
<proteinExistence type="predicted"/>